<reference evidence="2" key="1">
    <citation type="journal article" date="2013" name="Stand. Genomic Sci.">
        <title>Complete genome sequence of the bile-resistant pigment-producing anaerobe Alistipes finegoldii type strain (AHN2437(T)).</title>
        <authorList>
            <person name="Mavromatis K."/>
            <person name="Stackebrandt E."/>
            <person name="Munk C."/>
            <person name="Lapidus A."/>
            <person name="Nolan M."/>
            <person name="Lucas S."/>
            <person name="Hammon N."/>
            <person name="Deshpande S."/>
            <person name="Cheng J.F."/>
            <person name="Tapia R."/>
            <person name="Goodwin L.A."/>
            <person name="Pitluck S."/>
            <person name="Liolios K."/>
            <person name="Pagani I."/>
            <person name="Ivanova N."/>
            <person name="Mikhailova N."/>
            <person name="Huntemann M."/>
            <person name="Pati A."/>
            <person name="Chen A."/>
            <person name="Palaniappan K."/>
            <person name="Land M."/>
            <person name="Hauser L."/>
            <person name="Rohde M."/>
            <person name="Gronow S."/>
            <person name="Goker M."/>
            <person name="Detter J.C."/>
            <person name="Bristow J."/>
            <person name="Eisen J.A."/>
            <person name="Markowitz V."/>
            <person name="Hugenholtz P."/>
            <person name="Kyrpides N.C."/>
            <person name="Klenk H.P."/>
            <person name="Woyke T."/>
        </authorList>
    </citation>
    <scope>NUCLEOTIDE SEQUENCE</scope>
    <source>
        <strain evidence="2">DSM 17242 / JCM 16770 / AHN 2437 / CCUG 46020 / CIP 107999</strain>
    </source>
</reference>
<evidence type="ECO:0000313" key="1">
    <source>
        <dbReference type="EMBL" id="AFL77011.1"/>
    </source>
</evidence>
<dbReference type="Proteomes" id="UP000006052">
    <property type="component" value="Chromosome"/>
</dbReference>
<dbReference type="STRING" id="679935.Alfi_0624"/>
<name>I3YJ43_ALIFI</name>
<accession>I3YJ43</accession>
<dbReference type="HOGENOM" id="CLU_2875722_0_0_10"/>
<gene>
    <name evidence="1" type="ordered locus">Alfi_0624</name>
</gene>
<proteinExistence type="predicted"/>
<organism evidence="1 2">
    <name type="scientific">Alistipes finegoldii (strain DSM 17242 / JCM 16770 / CCUG 46020 / CIP 107999 / KCTC 15236 / AHN 2437)</name>
    <dbReference type="NCBI Taxonomy" id="679935"/>
    <lineage>
        <taxon>Bacteria</taxon>
        <taxon>Pseudomonadati</taxon>
        <taxon>Bacteroidota</taxon>
        <taxon>Bacteroidia</taxon>
        <taxon>Bacteroidales</taxon>
        <taxon>Rikenellaceae</taxon>
        <taxon>Alistipes</taxon>
    </lineage>
</organism>
<dbReference type="EMBL" id="CP003274">
    <property type="protein sequence ID" value="AFL77011.1"/>
    <property type="molecule type" value="Genomic_DNA"/>
</dbReference>
<evidence type="ECO:0000313" key="2">
    <source>
        <dbReference type="Proteomes" id="UP000006052"/>
    </source>
</evidence>
<sequence>MLKYKLFVKFFKVFFRRKKLQAVLLLYINIIIRFAERPRKPPIFFLAAVCSLIELIMFETSGW</sequence>
<protein>
    <submittedName>
        <fullName evidence="1">Uncharacterized protein</fullName>
    </submittedName>
</protein>
<dbReference type="KEGG" id="afd:Alfi_0624"/>
<dbReference type="AlphaFoldDB" id="I3YJ43"/>